<gene>
    <name evidence="1" type="ORF">Tco_1124703</name>
</gene>
<sequence length="92" mass="10070">MGAIGLDHNGISRMRVLNYSASLLAAAKAINLDFIVELVMQVCFLEAQEVKPPPSRNTQLLVEELSSALLIQLASVNPSRTKGYPVYDKLNL</sequence>
<reference evidence="1" key="2">
    <citation type="submission" date="2022-01" db="EMBL/GenBank/DDBJ databases">
        <authorList>
            <person name="Yamashiro T."/>
            <person name="Shiraishi A."/>
            <person name="Satake H."/>
            <person name="Nakayama K."/>
        </authorList>
    </citation>
    <scope>NUCLEOTIDE SEQUENCE</scope>
</reference>
<dbReference type="Proteomes" id="UP001151760">
    <property type="component" value="Unassembled WGS sequence"/>
</dbReference>
<organism evidence="1 2">
    <name type="scientific">Tanacetum coccineum</name>
    <dbReference type="NCBI Taxonomy" id="301880"/>
    <lineage>
        <taxon>Eukaryota</taxon>
        <taxon>Viridiplantae</taxon>
        <taxon>Streptophyta</taxon>
        <taxon>Embryophyta</taxon>
        <taxon>Tracheophyta</taxon>
        <taxon>Spermatophyta</taxon>
        <taxon>Magnoliopsida</taxon>
        <taxon>eudicotyledons</taxon>
        <taxon>Gunneridae</taxon>
        <taxon>Pentapetalae</taxon>
        <taxon>asterids</taxon>
        <taxon>campanulids</taxon>
        <taxon>Asterales</taxon>
        <taxon>Asteraceae</taxon>
        <taxon>Asteroideae</taxon>
        <taxon>Anthemideae</taxon>
        <taxon>Anthemidinae</taxon>
        <taxon>Tanacetum</taxon>
    </lineage>
</organism>
<keyword evidence="2" id="KW-1185">Reference proteome</keyword>
<protein>
    <submittedName>
        <fullName evidence="1">Uncharacterized protein</fullName>
    </submittedName>
</protein>
<comment type="caution">
    <text evidence="1">The sequence shown here is derived from an EMBL/GenBank/DDBJ whole genome shotgun (WGS) entry which is preliminary data.</text>
</comment>
<name>A0ABQ5J6Z3_9ASTR</name>
<evidence type="ECO:0000313" key="2">
    <source>
        <dbReference type="Proteomes" id="UP001151760"/>
    </source>
</evidence>
<dbReference type="EMBL" id="BQNB010021616">
    <property type="protein sequence ID" value="GJU08273.1"/>
    <property type="molecule type" value="Genomic_DNA"/>
</dbReference>
<accession>A0ABQ5J6Z3</accession>
<evidence type="ECO:0000313" key="1">
    <source>
        <dbReference type="EMBL" id="GJU08273.1"/>
    </source>
</evidence>
<reference evidence="1" key="1">
    <citation type="journal article" date="2022" name="Int. J. Mol. Sci.">
        <title>Draft Genome of Tanacetum Coccineum: Genomic Comparison of Closely Related Tanacetum-Family Plants.</title>
        <authorList>
            <person name="Yamashiro T."/>
            <person name="Shiraishi A."/>
            <person name="Nakayama K."/>
            <person name="Satake H."/>
        </authorList>
    </citation>
    <scope>NUCLEOTIDE SEQUENCE</scope>
</reference>
<proteinExistence type="predicted"/>